<keyword evidence="4" id="KW-1185">Reference proteome</keyword>
<name>A0ABQ3VFH1_9CHLR</name>
<comment type="caution">
    <text evidence="3">The sequence shown here is derived from an EMBL/GenBank/DDBJ whole genome shotgun (WGS) entry which is preliminary data.</text>
</comment>
<keyword evidence="1" id="KW-0238">DNA-binding</keyword>
<evidence type="ECO:0000313" key="3">
    <source>
        <dbReference type="EMBL" id="GHO84912.1"/>
    </source>
</evidence>
<organism evidence="3 4">
    <name type="scientific">Dictyobacter formicarum</name>
    <dbReference type="NCBI Taxonomy" id="2778368"/>
    <lineage>
        <taxon>Bacteria</taxon>
        <taxon>Bacillati</taxon>
        <taxon>Chloroflexota</taxon>
        <taxon>Ktedonobacteria</taxon>
        <taxon>Ktedonobacterales</taxon>
        <taxon>Dictyobacteraceae</taxon>
        <taxon>Dictyobacter</taxon>
    </lineage>
</organism>
<sequence>MKKRKKRAKKGEPQTITKAVTHIGLEAANPGKLIALDQLAEVYLELTQQYVTLFCTDEVPNGFRAPCFLTSLSERWHRNAIQQAAGVAKSWRSNRANAYQDSLDALADYQEQKADGTLEENAKEPEWREWNVPVLRKVCIQANGNVVKLEEATDTAFDYWLKVSTLDKGNPLLIPVKLAGYHKEQFTDPETGKRRTINSSVTLNKRNGTWWVTLSYDETVAAQIDADAPVIGVDVGIANFITTSDGKQYGSFNGRLRERQKRDREKRRRKAKLRKCLEKKGMAKEKRPSTSSATGQRLIRHVRQEINRAVNLCFSEHEGCQFAYEQLSVASMRFKARAMNAYMRASNLAHIPAQIEWNATKRGVAATKVKSAYSSQECHVCHYADRKNRPNQQTFCCRVCGHTAHADTNASQNIASRLGDQQLRACQNQKEIKALLLSRHEQWKQKFRFLVVEPPVQLDLWACSEMSTDVG</sequence>
<reference evidence="3 4" key="1">
    <citation type="journal article" date="2021" name="Int. J. Syst. Evol. Microbiol.">
        <title>Reticulibacter mediterranei gen. nov., sp. nov., within the new family Reticulibacteraceae fam. nov., and Ktedonospora formicarum gen. nov., sp. nov., Ktedonobacter robiniae sp. nov., Dictyobacter formicarum sp. nov. and Dictyobacter arantiisoli sp. nov., belonging to the class Ktedonobacteria.</title>
        <authorList>
            <person name="Yabe S."/>
            <person name="Zheng Y."/>
            <person name="Wang C.M."/>
            <person name="Sakai Y."/>
            <person name="Abe K."/>
            <person name="Yokota A."/>
            <person name="Donadio S."/>
            <person name="Cavaletti L."/>
            <person name="Monciardini P."/>
        </authorList>
    </citation>
    <scope>NUCLEOTIDE SEQUENCE [LARGE SCALE GENOMIC DNA]</scope>
    <source>
        <strain evidence="3 4">SOSP1-9</strain>
    </source>
</reference>
<gene>
    <name evidence="3" type="ORF">KSZ_29180</name>
</gene>
<dbReference type="Pfam" id="PF07282">
    <property type="entry name" value="Cas12f1-like_TNB"/>
    <property type="match status" value="1"/>
</dbReference>
<evidence type="ECO:0000256" key="1">
    <source>
        <dbReference type="ARBA" id="ARBA00023125"/>
    </source>
</evidence>
<evidence type="ECO:0000313" key="4">
    <source>
        <dbReference type="Proteomes" id="UP000635565"/>
    </source>
</evidence>
<feature type="domain" description="Cas12f1-like TNB" evidence="2">
    <location>
        <begin position="354"/>
        <end position="414"/>
    </location>
</feature>
<evidence type="ECO:0000259" key="2">
    <source>
        <dbReference type="Pfam" id="PF07282"/>
    </source>
</evidence>
<protein>
    <recommendedName>
        <fullName evidence="2">Cas12f1-like TNB domain-containing protein</fullName>
    </recommendedName>
</protein>
<dbReference type="InterPro" id="IPR010095">
    <property type="entry name" value="Cas12f1-like_TNB"/>
</dbReference>
<dbReference type="RefSeq" id="WP_201362534.1">
    <property type="nucleotide sequence ID" value="NZ_BNJJ01000007.1"/>
</dbReference>
<dbReference type="EMBL" id="BNJJ01000007">
    <property type="protein sequence ID" value="GHO84912.1"/>
    <property type="molecule type" value="Genomic_DNA"/>
</dbReference>
<proteinExistence type="predicted"/>
<accession>A0ABQ3VFH1</accession>
<dbReference type="Proteomes" id="UP000635565">
    <property type="component" value="Unassembled WGS sequence"/>
</dbReference>